<evidence type="ECO:0000259" key="2">
    <source>
        <dbReference type="PROSITE" id="PS50943"/>
    </source>
</evidence>
<dbReference type="SUPFAM" id="SSF47413">
    <property type="entry name" value="lambda repressor-like DNA-binding domains"/>
    <property type="match status" value="1"/>
</dbReference>
<dbReference type="InterPro" id="IPR010982">
    <property type="entry name" value="Lambda_DNA-bd_dom_sf"/>
</dbReference>
<comment type="caution">
    <text evidence="5">The sequence shown here is derived from an EMBL/GenBank/DDBJ whole genome shotgun (WGS) entry which is preliminary data.</text>
</comment>
<dbReference type="Proteomes" id="UP000326207">
    <property type="component" value="Unassembled WGS sequence"/>
</dbReference>
<feature type="domain" description="HTH cro/C1-type" evidence="2">
    <location>
        <begin position="5"/>
        <end position="59"/>
    </location>
</feature>
<dbReference type="PROSITE" id="PS50943">
    <property type="entry name" value="HTH_CROC1"/>
    <property type="match status" value="1"/>
</dbReference>
<dbReference type="PANTHER" id="PTHR46558">
    <property type="entry name" value="TRACRIPTIONAL REGULATORY PROTEIN-RELATED-RELATED"/>
    <property type="match status" value="1"/>
</dbReference>
<keyword evidence="1" id="KW-0238">DNA-binding</keyword>
<evidence type="ECO:0000313" key="5">
    <source>
        <dbReference type="EMBL" id="KAB7519976.1"/>
    </source>
</evidence>
<dbReference type="Gene3D" id="1.10.260.40">
    <property type="entry name" value="lambda repressor-like DNA-binding domains"/>
    <property type="match status" value="1"/>
</dbReference>
<name>A0A5N5UM47_9EURY</name>
<accession>A0A5N5UM47</accession>
<accession>A0A5N5UDW1</accession>
<evidence type="ECO:0000313" key="7">
    <source>
        <dbReference type="Proteomes" id="UP000326302"/>
    </source>
</evidence>
<dbReference type="GO" id="GO:0003677">
    <property type="term" value="F:DNA binding"/>
    <property type="evidence" value="ECO:0007669"/>
    <property type="project" value="UniProtKB-KW"/>
</dbReference>
<dbReference type="PANTHER" id="PTHR46558:SF4">
    <property type="entry name" value="DNA-BIDING PHAGE PROTEIN"/>
    <property type="match status" value="1"/>
</dbReference>
<evidence type="ECO:0000313" key="4">
    <source>
        <dbReference type="EMBL" id="KAB7516895.1"/>
    </source>
</evidence>
<protein>
    <submittedName>
        <fullName evidence="5">Helix-turn-helix domain-containing protein</fullName>
    </submittedName>
</protein>
<dbReference type="SMART" id="SM00530">
    <property type="entry name" value="HTH_XRE"/>
    <property type="match status" value="1"/>
</dbReference>
<evidence type="ECO:0000313" key="6">
    <source>
        <dbReference type="Proteomes" id="UP000326207"/>
    </source>
</evidence>
<dbReference type="Pfam" id="PF01381">
    <property type="entry name" value="HTH_3"/>
    <property type="match status" value="1"/>
</dbReference>
<accession>A0A5N5UBE2</accession>
<organism evidence="5 6">
    <name type="scientific">Halosegnis rubeus</name>
    <dbReference type="NCBI Taxonomy" id="2212850"/>
    <lineage>
        <taxon>Archaea</taxon>
        <taxon>Methanobacteriati</taxon>
        <taxon>Methanobacteriota</taxon>
        <taxon>Stenosarchaea group</taxon>
        <taxon>Halobacteria</taxon>
        <taxon>Halobacteriales</taxon>
        <taxon>Natronomonadaceae</taxon>
        <taxon>Halosegnis</taxon>
    </lineage>
</organism>
<dbReference type="AlphaFoldDB" id="A0A5N5UM47"/>
<dbReference type="CDD" id="cd00093">
    <property type="entry name" value="HTH_XRE"/>
    <property type="match status" value="1"/>
</dbReference>
<gene>
    <name evidence="3" type="ORF">DM867_01745</name>
    <name evidence="4" type="ORF">DMP03_05900</name>
    <name evidence="5" type="ORF">DP108_01630</name>
</gene>
<evidence type="ECO:0000313" key="3">
    <source>
        <dbReference type="EMBL" id="KAB7515890.1"/>
    </source>
</evidence>
<dbReference type="EMBL" id="QMDY01000001">
    <property type="protein sequence ID" value="KAB7519976.1"/>
    <property type="molecule type" value="Genomic_DNA"/>
</dbReference>
<proteinExistence type="predicted"/>
<dbReference type="EMBL" id="QKKZ01000001">
    <property type="protein sequence ID" value="KAB7515890.1"/>
    <property type="molecule type" value="Genomic_DNA"/>
</dbReference>
<dbReference type="Proteomes" id="UP000326302">
    <property type="component" value="Unassembled WGS sequence"/>
</dbReference>
<evidence type="ECO:0000313" key="8">
    <source>
        <dbReference type="Proteomes" id="UP000326865"/>
    </source>
</evidence>
<dbReference type="EMBL" id="QJOW01000002">
    <property type="protein sequence ID" value="KAB7516895.1"/>
    <property type="molecule type" value="Genomic_DNA"/>
</dbReference>
<keyword evidence="8" id="KW-1185">Reference proteome</keyword>
<sequence>MENDLKQRRATHDLSQAGLGEAVGVSRQTINAIERGRYDPSLELAFELAAHFDCRIEDIFTPE</sequence>
<dbReference type="InterPro" id="IPR001387">
    <property type="entry name" value="Cro/C1-type_HTH"/>
</dbReference>
<dbReference type="OrthoDB" id="67699at2157"/>
<dbReference type="RefSeq" id="WP_152119778.1">
    <property type="nucleotide sequence ID" value="NZ_QJOW01000002.1"/>
</dbReference>
<evidence type="ECO:0000256" key="1">
    <source>
        <dbReference type="ARBA" id="ARBA00023125"/>
    </source>
</evidence>
<dbReference type="Proteomes" id="UP000326865">
    <property type="component" value="Unassembled WGS sequence"/>
</dbReference>
<reference evidence="6 7" key="1">
    <citation type="submission" date="2019-10" db="EMBL/GenBank/DDBJ databases">
        <title>Unraveling microbial dark matter from salterns through culturing: the case of the genus Halosegnis.</title>
        <authorList>
            <person name="Duran-Viseras A."/>
            <person name="Andrei A.-S."/>
            <person name="Vera-Gargallo B."/>
            <person name="Ghai R."/>
            <person name="Sanchez-Porro C."/>
            <person name="Ventosa A."/>
        </authorList>
    </citation>
    <scope>NUCLEOTIDE SEQUENCE [LARGE SCALE GENOMIC DNA]</scope>
    <source>
        <strain evidence="4 7">F17-44</strain>
        <strain evidence="3 8">F18-79</strain>
        <strain evidence="5 6">F19-13</strain>
    </source>
</reference>